<evidence type="ECO:0000256" key="5">
    <source>
        <dbReference type="ARBA" id="ARBA00023136"/>
    </source>
</evidence>
<keyword evidence="5 7" id="KW-0472">Membrane</keyword>
<proteinExistence type="inferred from homology"/>
<feature type="transmembrane region" description="Helical" evidence="7">
    <location>
        <begin position="690"/>
        <end position="714"/>
    </location>
</feature>
<evidence type="ECO:0000256" key="7">
    <source>
        <dbReference type="SAM" id="Phobius"/>
    </source>
</evidence>
<comment type="caution">
    <text evidence="9">The sequence shown here is derived from an EMBL/GenBank/DDBJ whole genome shotgun (WGS) entry which is preliminary data.</text>
</comment>
<keyword evidence="3 7" id="KW-0812">Transmembrane</keyword>
<dbReference type="Pfam" id="PF02687">
    <property type="entry name" value="FtsX"/>
    <property type="match status" value="2"/>
</dbReference>
<gene>
    <name evidence="9" type="ORF">ACIQFM_15750</name>
</gene>
<dbReference type="EMBL" id="JBIVPC010000008">
    <property type="protein sequence ID" value="MFJ6037697.1"/>
    <property type="molecule type" value="Genomic_DNA"/>
</dbReference>
<evidence type="ECO:0000313" key="9">
    <source>
        <dbReference type="EMBL" id="MFJ6037697.1"/>
    </source>
</evidence>
<dbReference type="Proteomes" id="UP001617907">
    <property type="component" value="Unassembled WGS sequence"/>
</dbReference>
<reference evidence="9 10" key="1">
    <citation type="submission" date="2024-10" db="EMBL/GenBank/DDBJ databases">
        <title>The Natural Products Discovery Center: Release of the First 8490 Sequenced Strains for Exploring Actinobacteria Biosynthetic Diversity.</title>
        <authorList>
            <person name="Kalkreuter E."/>
            <person name="Kautsar S.A."/>
            <person name="Yang D."/>
            <person name="Bader C.D."/>
            <person name="Teijaro C.N."/>
            <person name="Fluegel L."/>
            <person name="Davis C.M."/>
            <person name="Simpson J.R."/>
            <person name="Lauterbach L."/>
            <person name="Steele A.D."/>
            <person name="Gui C."/>
            <person name="Meng S."/>
            <person name="Li G."/>
            <person name="Viehrig K."/>
            <person name="Ye F."/>
            <person name="Su P."/>
            <person name="Kiefer A.F."/>
            <person name="Nichols A."/>
            <person name="Cepeda A.J."/>
            <person name="Yan W."/>
            <person name="Fan B."/>
            <person name="Jiang Y."/>
            <person name="Adhikari A."/>
            <person name="Zheng C.-J."/>
            <person name="Schuster L."/>
            <person name="Cowan T.M."/>
            <person name="Smanski M.J."/>
            <person name="Chevrette M.G."/>
            <person name="De Carvalho L.P.S."/>
            <person name="Shen B."/>
        </authorList>
    </citation>
    <scope>NUCLEOTIDE SEQUENCE [LARGE SCALE GENOMIC DNA]</scope>
    <source>
        <strain evidence="9 10">NPDC093086</strain>
    </source>
</reference>
<evidence type="ECO:0000256" key="3">
    <source>
        <dbReference type="ARBA" id="ARBA00022692"/>
    </source>
</evidence>
<feature type="domain" description="ABC3 transporter permease C-terminal" evidence="8">
    <location>
        <begin position="244"/>
        <end position="363"/>
    </location>
</feature>
<feature type="transmembrane region" description="Helical" evidence="7">
    <location>
        <begin position="467"/>
        <end position="490"/>
    </location>
</feature>
<evidence type="ECO:0000256" key="4">
    <source>
        <dbReference type="ARBA" id="ARBA00022989"/>
    </source>
</evidence>
<dbReference type="InterPro" id="IPR050250">
    <property type="entry name" value="Macrolide_Exporter_MacB"/>
</dbReference>
<organism evidence="9 10">
    <name type="scientific">Streptomyces ardesiacus</name>
    <dbReference type="NCBI Taxonomy" id="285564"/>
    <lineage>
        <taxon>Bacteria</taxon>
        <taxon>Bacillati</taxon>
        <taxon>Actinomycetota</taxon>
        <taxon>Actinomycetes</taxon>
        <taxon>Kitasatosporales</taxon>
        <taxon>Streptomycetaceae</taxon>
        <taxon>Streptomyces</taxon>
    </lineage>
</organism>
<feature type="transmembrane region" description="Helical" evidence="7">
    <location>
        <begin position="239"/>
        <end position="265"/>
    </location>
</feature>
<evidence type="ECO:0000256" key="2">
    <source>
        <dbReference type="ARBA" id="ARBA00022475"/>
    </source>
</evidence>
<feature type="domain" description="ABC3 transporter permease C-terminal" evidence="8">
    <location>
        <begin position="694"/>
        <end position="809"/>
    </location>
</feature>
<protein>
    <submittedName>
        <fullName evidence="9">FtsX-like permease family protein</fullName>
    </submittedName>
</protein>
<evidence type="ECO:0000259" key="8">
    <source>
        <dbReference type="Pfam" id="PF02687"/>
    </source>
</evidence>
<comment type="similarity">
    <text evidence="6">Belongs to the ABC-4 integral membrane protein family.</text>
</comment>
<accession>A0ABW8HAV7</accession>
<feature type="transmembrane region" description="Helical" evidence="7">
    <location>
        <begin position="414"/>
        <end position="433"/>
    </location>
</feature>
<evidence type="ECO:0000256" key="6">
    <source>
        <dbReference type="ARBA" id="ARBA00038076"/>
    </source>
</evidence>
<keyword evidence="2" id="KW-1003">Cell membrane</keyword>
<dbReference type="RefSeq" id="WP_350889249.1">
    <property type="nucleotide sequence ID" value="NZ_JBEOTR010000001.1"/>
</dbReference>
<comment type="subcellular location">
    <subcellularLocation>
        <location evidence="1">Cell membrane</location>
        <topology evidence="1">Multi-pass membrane protein</topology>
    </subcellularLocation>
</comment>
<name>A0ABW8HAV7_9ACTN</name>
<feature type="transmembrane region" description="Helical" evidence="7">
    <location>
        <begin position="735"/>
        <end position="762"/>
    </location>
</feature>
<dbReference type="InterPro" id="IPR003838">
    <property type="entry name" value="ABC3_permease_C"/>
</dbReference>
<evidence type="ECO:0000313" key="10">
    <source>
        <dbReference type="Proteomes" id="UP001617907"/>
    </source>
</evidence>
<keyword evidence="4 7" id="KW-1133">Transmembrane helix</keyword>
<feature type="transmembrane region" description="Helical" evidence="7">
    <location>
        <begin position="383"/>
        <end position="402"/>
    </location>
</feature>
<keyword evidence="10" id="KW-1185">Reference proteome</keyword>
<sequence>MLTVALQTLRTRWITFTGSFVALSLGVALLTVTGLALASSSDAPARAPQRFAAAPVVVRGPDTLRVSTPNGDRTKPLAQPRAVPAKTVARLRHLGRVVEDRSFPVRAEGAPGDLVGHPWSTAAFAPYGIDAGRAPRADGEVVVSGAWAAPGERLRTDRGAVEVVGTVPDRGFENAVFYTDAQAARLSPVSLQLVVDAGPAAVREAVRDSAGVRVLTGGDRRYADAGHERDREATTAMNALFGTAGGVCAFVSVFVVASTFAFAVAQRRREFGLLRTSGATPGQVRRTVLAEGTAVGALASATGCVLGSYAAPHLAARAADEGLAPAWFTIGAHTWPYHVAFWTGLLVALCGVVTASWRAGRTAPTQALREASVDTGAMTRGRWLWGGGLLLAALVTLAVALAGNPADLLHRKTYVSRPMLLISAAALLAPVVVRPLTRLLTWLPARLPGATGMLVRENTAAGTRRTAALAAPVLVTVALAGSLLGATATLNEAGATEARERTAADLVVTAPDGTGFDAATVDRLRAVPGTAAVSPVSSTAVYVLEEGVALIKSDAQAVADPAALAATARLPLAAGSVTGLDDGSIVVNEEWERHTVGDRVRVWLGDGTEKTLRIAAVMTTGTGDNGVYVTSANAPGSPVGRVDVTVADGADAGTVARALRGAAGPAGAQVSDRDAWLTATHPRTDRTTRAGLLLVLGIALLYTGIFLVNTTVTAASGRVRDLAALRLAGATRWQVLRLTGAESLTVVAVGAVLGLAVAALNLTGMWAALRLLSVHGTPGLPWTPLAAVTAICAALATTASLLPTALALRRRPTELAGTRE</sequence>
<dbReference type="PANTHER" id="PTHR30572">
    <property type="entry name" value="MEMBRANE COMPONENT OF TRANSPORTER-RELATED"/>
    <property type="match status" value="1"/>
</dbReference>
<dbReference type="PANTHER" id="PTHR30572:SF4">
    <property type="entry name" value="ABC TRANSPORTER PERMEASE YTRF"/>
    <property type="match status" value="1"/>
</dbReference>
<feature type="transmembrane region" description="Helical" evidence="7">
    <location>
        <begin position="339"/>
        <end position="359"/>
    </location>
</feature>
<feature type="transmembrane region" description="Helical" evidence="7">
    <location>
        <begin position="782"/>
        <end position="802"/>
    </location>
</feature>
<evidence type="ECO:0000256" key="1">
    <source>
        <dbReference type="ARBA" id="ARBA00004651"/>
    </source>
</evidence>